<evidence type="ECO:0000313" key="2">
    <source>
        <dbReference type="EMBL" id="PWK78690.1"/>
    </source>
</evidence>
<accession>A0A316HFA1</accession>
<organism evidence="2 3">
    <name type="scientific">Mucilaginibacter oryzae</name>
    <dbReference type="NCBI Taxonomy" id="468058"/>
    <lineage>
        <taxon>Bacteria</taxon>
        <taxon>Pseudomonadati</taxon>
        <taxon>Bacteroidota</taxon>
        <taxon>Sphingobacteriia</taxon>
        <taxon>Sphingobacteriales</taxon>
        <taxon>Sphingobacteriaceae</taxon>
        <taxon>Mucilaginibacter</taxon>
    </lineage>
</organism>
<gene>
    <name evidence="2" type="ORF">LX99_01138</name>
</gene>
<keyword evidence="1" id="KW-0732">Signal</keyword>
<dbReference type="RefSeq" id="WP_109606997.1">
    <property type="nucleotide sequence ID" value="NZ_QGHA01000002.1"/>
</dbReference>
<evidence type="ECO:0000256" key="1">
    <source>
        <dbReference type="SAM" id="SignalP"/>
    </source>
</evidence>
<protein>
    <submittedName>
        <fullName evidence="2">Uncharacterized protein</fullName>
    </submittedName>
</protein>
<comment type="caution">
    <text evidence="2">The sequence shown here is derived from an EMBL/GenBank/DDBJ whole genome shotgun (WGS) entry which is preliminary data.</text>
</comment>
<reference evidence="2 3" key="1">
    <citation type="submission" date="2018-05" db="EMBL/GenBank/DDBJ databases">
        <title>Genomic Encyclopedia of Archaeal and Bacterial Type Strains, Phase II (KMG-II): from individual species to whole genera.</title>
        <authorList>
            <person name="Goeker M."/>
        </authorList>
    </citation>
    <scope>NUCLEOTIDE SEQUENCE [LARGE SCALE GENOMIC DNA]</scope>
    <source>
        <strain evidence="2 3">DSM 19975</strain>
    </source>
</reference>
<dbReference type="PROSITE" id="PS51257">
    <property type="entry name" value="PROKAR_LIPOPROTEIN"/>
    <property type="match status" value="1"/>
</dbReference>
<dbReference type="AlphaFoldDB" id="A0A316HFA1"/>
<name>A0A316HFA1_9SPHI</name>
<keyword evidence="3" id="KW-1185">Reference proteome</keyword>
<feature type="signal peptide" evidence="1">
    <location>
        <begin position="1"/>
        <end position="25"/>
    </location>
</feature>
<feature type="chain" id="PRO_5016288449" evidence="1">
    <location>
        <begin position="26"/>
        <end position="294"/>
    </location>
</feature>
<dbReference type="EMBL" id="QGHA01000002">
    <property type="protein sequence ID" value="PWK78690.1"/>
    <property type="molecule type" value="Genomic_DNA"/>
</dbReference>
<evidence type="ECO:0000313" key="3">
    <source>
        <dbReference type="Proteomes" id="UP000245678"/>
    </source>
</evidence>
<dbReference type="Proteomes" id="UP000245678">
    <property type="component" value="Unassembled WGS sequence"/>
</dbReference>
<sequence>MTKKLFLFGAICLIAGLASCTKELAKTNNLPVSSGNIVKTNTSTAPTYVDMEIVPRKPGENFDTYHADFKGSSIYLIGPPVYNQAKYPVLVNGIPAYGQGMYGENFATIEYQNLGPDANVFEVSQTLFSYTDVTALHNDMETYLKAVNTWVKNNSTGAQPLISSYIKNSYTVSAGGVNIFTGKVIMVTTGSHVALADISYPLPSAATYGIPSTFIDVPDPANSSTHYFLQGTKGLISSGNVAYLSGTVYTNGPAITVSGSYTQVTPNSGDFHSVGTIIRLDGSIFRFDQVANSN</sequence>
<proteinExistence type="predicted"/>